<evidence type="ECO:0000313" key="2">
    <source>
        <dbReference type="Proteomes" id="UP001064048"/>
    </source>
</evidence>
<reference evidence="1 2" key="1">
    <citation type="journal article" date="2022" name="Genome Biol. Evol.">
        <title>The Spruce Budworm Genome: Reconstructing the Evolutionary History of Antifreeze Proteins.</title>
        <authorList>
            <person name="Beliveau C."/>
            <person name="Gagne P."/>
            <person name="Picq S."/>
            <person name="Vernygora O."/>
            <person name="Keeling C.I."/>
            <person name="Pinkney K."/>
            <person name="Doucet D."/>
            <person name="Wen F."/>
            <person name="Johnston J.S."/>
            <person name="Maaroufi H."/>
            <person name="Boyle B."/>
            <person name="Laroche J."/>
            <person name="Dewar K."/>
            <person name="Juretic N."/>
            <person name="Blackburn G."/>
            <person name="Nisole A."/>
            <person name="Brunet B."/>
            <person name="Brandao M."/>
            <person name="Lumley L."/>
            <person name="Duan J."/>
            <person name="Quan G."/>
            <person name="Lucarotti C.J."/>
            <person name="Roe A.D."/>
            <person name="Sperling F.A.H."/>
            <person name="Levesque R.C."/>
            <person name="Cusson M."/>
        </authorList>
    </citation>
    <scope>NUCLEOTIDE SEQUENCE [LARGE SCALE GENOMIC DNA]</scope>
    <source>
        <strain evidence="1">Glfc:IPQL:Cfum</strain>
    </source>
</reference>
<dbReference type="EMBL" id="CM046114">
    <property type="protein sequence ID" value="KAI8420550.1"/>
    <property type="molecule type" value="Genomic_DNA"/>
</dbReference>
<name>A0ACC0J8V8_CHOFU</name>
<comment type="caution">
    <text evidence="1">The sequence shown here is derived from an EMBL/GenBank/DDBJ whole genome shotgun (WGS) entry which is preliminary data.</text>
</comment>
<keyword evidence="2" id="KW-1185">Reference proteome</keyword>
<dbReference type="Proteomes" id="UP001064048">
    <property type="component" value="Chromosome 14"/>
</dbReference>
<accession>A0ACC0J8V8</accession>
<protein>
    <submittedName>
        <fullName evidence="1">Uncharacterized protein</fullName>
    </submittedName>
</protein>
<gene>
    <name evidence="1" type="ORF">MSG28_009012</name>
</gene>
<organism evidence="1 2">
    <name type="scientific">Choristoneura fumiferana</name>
    <name type="common">Spruce budworm moth</name>
    <name type="synonym">Archips fumiferana</name>
    <dbReference type="NCBI Taxonomy" id="7141"/>
    <lineage>
        <taxon>Eukaryota</taxon>
        <taxon>Metazoa</taxon>
        <taxon>Ecdysozoa</taxon>
        <taxon>Arthropoda</taxon>
        <taxon>Hexapoda</taxon>
        <taxon>Insecta</taxon>
        <taxon>Pterygota</taxon>
        <taxon>Neoptera</taxon>
        <taxon>Endopterygota</taxon>
        <taxon>Lepidoptera</taxon>
        <taxon>Glossata</taxon>
        <taxon>Ditrysia</taxon>
        <taxon>Tortricoidea</taxon>
        <taxon>Tortricidae</taxon>
        <taxon>Tortricinae</taxon>
        <taxon>Choristoneura</taxon>
    </lineage>
</organism>
<proteinExistence type="predicted"/>
<evidence type="ECO:0000313" key="1">
    <source>
        <dbReference type="EMBL" id="KAI8420550.1"/>
    </source>
</evidence>
<sequence>MEEMIFTKILLSFLFLCRAVKADDLLMRKVSAKIELGAKICIEEHGFKKEVADQTKLFWDEDFKPTPEVGCLYECILRVIEITDIHGNLNFKKINYLYRNSGTDADTEKKLRDAMAANCAFKVKGCAAALEFAMCFRRQYLNLRPQPHVRI</sequence>